<name>A0A371CSN9_9APHY</name>
<reference evidence="1 2" key="1">
    <citation type="journal article" date="2018" name="Biotechnol. Biofuels">
        <title>Integrative visual omics of the white-rot fungus Polyporus brumalis exposes the biotechnological potential of its oxidative enzymes for delignifying raw plant biomass.</title>
        <authorList>
            <person name="Miyauchi S."/>
            <person name="Rancon A."/>
            <person name="Drula E."/>
            <person name="Hage H."/>
            <person name="Chaduli D."/>
            <person name="Favel A."/>
            <person name="Grisel S."/>
            <person name="Henrissat B."/>
            <person name="Herpoel-Gimbert I."/>
            <person name="Ruiz-Duenas F.J."/>
            <person name="Chevret D."/>
            <person name="Hainaut M."/>
            <person name="Lin J."/>
            <person name="Wang M."/>
            <person name="Pangilinan J."/>
            <person name="Lipzen A."/>
            <person name="Lesage-Meessen L."/>
            <person name="Navarro D."/>
            <person name="Riley R."/>
            <person name="Grigoriev I.V."/>
            <person name="Zhou S."/>
            <person name="Raouche S."/>
            <person name="Rosso M.N."/>
        </authorList>
    </citation>
    <scope>NUCLEOTIDE SEQUENCE [LARGE SCALE GENOMIC DNA]</scope>
    <source>
        <strain evidence="1 2">BRFM 1820</strain>
    </source>
</reference>
<evidence type="ECO:0000313" key="1">
    <source>
        <dbReference type="EMBL" id="RDX43257.1"/>
    </source>
</evidence>
<proteinExistence type="predicted"/>
<dbReference type="EMBL" id="KZ857468">
    <property type="protein sequence ID" value="RDX43257.1"/>
    <property type="molecule type" value="Genomic_DNA"/>
</dbReference>
<organism evidence="1 2">
    <name type="scientific">Lentinus brumalis</name>
    <dbReference type="NCBI Taxonomy" id="2498619"/>
    <lineage>
        <taxon>Eukaryota</taxon>
        <taxon>Fungi</taxon>
        <taxon>Dikarya</taxon>
        <taxon>Basidiomycota</taxon>
        <taxon>Agaricomycotina</taxon>
        <taxon>Agaricomycetes</taxon>
        <taxon>Polyporales</taxon>
        <taxon>Polyporaceae</taxon>
        <taxon>Lentinus</taxon>
    </lineage>
</organism>
<accession>A0A371CSN9</accession>
<keyword evidence="2" id="KW-1185">Reference proteome</keyword>
<sequence>MHASRPRPRPVSSGHVSSGFDLVAFVCCRFTALHCSPRISPSTLCVTFATAFPSSFARGPHAPPPSCTTITCSSAREWTPRTPCSDVKEIDATMTVRSALDVEAIYRPHRA</sequence>
<dbReference type="Proteomes" id="UP000256964">
    <property type="component" value="Unassembled WGS sequence"/>
</dbReference>
<protein>
    <submittedName>
        <fullName evidence="1">Uncharacterized protein</fullName>
    </submittedName>
</protein>
<evidence type="ECO:0000313" key="2">
    <source>
        <dbReference type="Proteomes" id="UP000256964"/>
    </source>
</evidence>
<dbReference type="AlphaFoldDB" id="A0A371CSN9"/>
<gene>
    <name evidence="1" type="ORF">OH76DRAFT_1234828</name>
</gene>